<organism evidence="2 3">
    <name type="scientific">Vulpes vulpes</name>
    <name type="common">Red fox</name>
    <dbReference type="NCBI Taxonomy" id="9627"/>
    <lineage>
        <taxon>Eukaryota</taxon>
        <taxon>Metazoa</taxon>
        <taxon>Chordata</taxon>
        <taxon>Craniata</taxon>
        <taxon>Vertebrata</taxon>
        <taxon>Euteleostomi</taxon>
        <taxon>Mammalia</taxon>
        <taxon>Eutheria</taxon>
        <taxon>Laurasiatheria</taxon>
        <taxon>Carnivora</taxon>
        <taxon>Caniformia</taxon>
        <taxon>Canidae</taxon>
        <taxon>Vulpes</taxon>
    </lineage>
</organism>
<dbReference type="Proteomes" id="UP001652641">
    <property type="component" value="Chromosome 14"/>
</dbReference>
<name>A0ABM4YV43_VULVU</name>
<proteinExistence type="predicted"/>
<dbReference type="GeneID" id="140595527"/>
<evidence type="ECO:0000313" key="2">
    <source>
        <dbReference type="Proteomes" id="UP001652641"/>
    </source>
</evidence>
<protein>
    <recommendedName>
        <fullName evidence="4">Basic proline-rich protein-like</fullName>
    </recommendedName>
</protein>
<dbReference type="RefSeq" id="XP_072594147.1">
    <property type="nucleotide sequence ID" value="XM_072738046.1"/>
</dbReference>
<keyword evidence="2" id="KW-1185">Reference proteome</keyword>
<sequence>MSPLSPNPTPGTAGVCAGSWGLSGSTVPSSLRHQSPRGTPLLSSSGPRVDVCVPRGAGPSRLASRPGPQDPDPNSFCPPRSPLFQGASQKTNAAEALARGPGERGHAVPTARAYGGPERPDPGFPSRTPDLKYDAGSSLAAVALRLGTTGRAPGLRPTPTPHPRHNLPAELAWGGTVGPTHGALHIVLHPDRRHPGSVPGSVRGPGTGCPQPGPALRVASWQQVRGPGGAQMAGVLGRELEAADVRLGLPLPVR</sequence>
<evidence type="ECO:0000256" key="1">
    <source>
        <dbReference type="SAM" id="MobiDB-lite"/>
    </source>
</evidence>
<evidence type="ECO:0008006" key="4">
    <source>
        <dbReference type="Google" id="ProtNLM"/>
    </source>
</evidence>
<feature type="region of interest" description="Disordered" evidence="1">
    <location>
        <begin position="1"/>
        <end position="132"/>
    </location>
</feature>
<accession>A0ABM4YV43</accession>
<evidence type="ECO:0000313" key="3">
    <source>
        <dbReference type="RefSeq" id="XP_072594147.1"/>
    </source>
</evidence>
<feature type="compositionally biased region" description="Polar residues" evidence="1">
    <location>
        <begin position="22"/>
        <end position="46"/>
    </location>
</feature>
<gene>
    <name evidence="3" type="primary">LOC140595527</name>
</gene>
<reference evidence="3" key="1">
    <citation type="submission" date="2025-08" db="UniProtKB">
        <authorList>
            <consortium name="RefSeq"/>
        </authorList>
    </citation>
    <scope>IDENTIFICATION</scope>
    <source>
        <tissue evidence="3">Cell line</tissue>
    </source>
</reference>